<keyword evidence="7 9" id="KW-0067">ATP-binding</keyword>
<dbReference type="GO" id="GO:0006083">
    <property type="term" value="P:acetate metabolic process"/>
    <property type="evidence" value="ECO:0007669"/>
    <property type="project" value="TreeGrafter"/>
</dbReference>
<evidence type="ECO:0000256" key="5">
    <source>
        <dbReference type="ARBA" id="ARBA00022741"/>
    </source>
</evidence>
<dbReference type="PIRSF" id="PIRSF036458">
    <property type="entry name" value="Butyrate_kin"/>
    <property type="match status" value="1"/>
</dbReference>
<dbReference type="InterPro" id="IPR023865">
    <property type="entry name" value="Aliphatic_acid_kinase_CS"/>
</dbReference>
<evidence type="ECO:0000256" key="3">
    <source>
        <dbReference type="ARBA" id="ARBA00022490"/>
    </source>
</evidence>
<keyword evidence="5 9" id="KW-0547">Nucleotide-binding</keyword>
<dbReference type="CDD" id="cd24011">
    <property type="entry name" value="ASKHA_NBD_BK"/>
    <property type="match status" value="1"/>
</dbReference>
<dbReference type="AlphaFoldDB" id="A0A3E3DCW3"/>
<dbReference type="PRINTS" id="PR00471">
    <property type="entry name" value="ACETATEKNASE"/>
</dbReference>
<dbReference type="EMBL" id="QTJW01000033">
    <property type="protein sequence ID" value="RGD66846.1"/>
    <property type="molecule type" value="Genomic_DNA"/>
</dbReference>
<reference evidence="11 12" key="1">
    <citation type="submission" date="2018-08" db="EMBL/GenBank/DDBJ databases">
        <title>A genome reference for cultivated species of the human gut microbiota.</title>
        <authorList>
            <person name="Zou Y."/>
            <person name="Xue W."/>
            <person name="Luo G."/>
        </authorList>
    </citation>
    <scope>NUCLEOTIDE SEQUENCE [LARGE SCALE GENOMIC DNA]</scope>
    <source>
        <strain evidence="11 12">AF19-13AC</strain>
    </source>
</reference>
<evidence type="ECO:0000256" key="6">
    <source>
        <dbReference type="ARBA" id="ARBA00022777"/>
    </source>
</evidence>
<dbReference type="GO" id="GO:0047761">
    <property type="term" value="F:butyrate kinase activity"/>
    <property type="evidence" value="ECO:0007669"/>
    <property type="project" value="UniProtKB-UniRule"/>
</dbReference>
<evidence type="ECO:0000256" key="9">
    <source>
        <dbReference type="HAMAP-Rule" id="MF_00542"/>
    </source>
</evidence>
<dbReference type="Pfam" id="PF00871">
    <property type="entry name" value="Acetate_kinase"/>
    <property type="match status" value="1"/>
</dbReference>
<evidence type="ECO:0000256" key="8">
    <source>
        <dbReference type="ARBA" id="ARBA00048596"/>
    </source>
</evidence>
<comment type="catalytic activity">
    <reaction evidence="8 9">
        <text>butanoate + ATP = butanoyl phosphate + ADP</text>
        <dbReference type="Rhea" id="RHEA:13585"/>
        <dbReference type="ChEBI" id="CHEBI:17968"/>
        <dbReference type="ChEBI" id="CHEBI:30616"/>
        <dbReference type="ChEBI" id="CHEBI:58079"/>
        <dbReference type="ChEBI" id="CHEBI:456216"/>
        <dbReference type="EC" id="2.7.2.7"/>
    </reaction>
</comment>
<dbReference type="InterPro" id="IPR011245">
    <property type="entry name" value="Butyrate_kin"/>
</dbReference>
<dbReference type="PANTHER" id="PTHR21060:SF3">
    <property type="entry name" value="BUTYRATE KINASE 2-RELATED"/>
    <property type="match status" value="1"/>
</dbReference>
<evidence type="ECO:0000313" key="11">
    <source>
        <dbReference type="EMBL" id="RGD66846.1"/>
    </source>
</evidence>
<dbReference type="PANTHER" id="PTHR21060">
    <property type="entry name" value="ACETATE KINASE"/>
    <property type="match status" value="1"/>
</dbReference>
<protein>
    <recommendedName>
        <fullName evidence="9">Probable butyrate kinase</fullName>
        <shortName evidence="9">BK</shortName>
        <ecNumber evidence="9">2.7.2.7</ecNumber>
    </recommendedName>
    <alternativeName>
        <fullName evidence="9">Branched-chain carboxylic acid kinase</fullName>
    </alternativeName>
</protein>
<dbReference type="RefSeq" id="WP_025532147.1">
    <property type="nucleotide sequence ID" value="NZ_QTJW01000033.1"/>
</dbReference>
<dbReference type="InterPro" id="IPR000890">
    <property type="entry name" value="Aliphatic_acid_kin_short-chain"/>
</dbReference>
<dbReference type="SUPFAM" id="SSF53067">
    <property type="entry name" value="Actin-like ATPase domain"/>
    <property type="match status" value="2"/>
</dbReference>
<organism evidence="11 12">
    <name type="scientific">Hungatella hathewayi</name>
    <dbReference type="NCBI Taxonomy" id="154046"/>
    <lineage>
        <taxon>Bacteria</taxon>
        <taxon>Bacillati</taxon>
        <taxon>Bacillota</taxon>
        <taxon>Clostridia</taxon>
        <taxon>Lachnospirales</taxon>
        <taxon>Lachnospiraceae</taxon>
        <taxon>Hungatella</taxon>
    </lineage>
</organism>
<dbReference type="Gene3D" id="3.30.420.40">
    <property type="match status" value="2"/>
</dbReference>
<evidence type="ECO:0000256" key="10">
    <source>
        <dbReference type="RuleBase" id="RU003835"/>
    </source>
</evidence>
<dbReference type="HAMAP" id="MF_00542">
    <property type="entry name" value="Butyrate_kinase"/>
    <property type="match status" value="1"/>
</dbReference>
<comment type="subcellular location">
    <subcellularLocation>
        <location evidence="1 9">Cytoplasm</location>
    </subcellularLocation>
</comment>
<sequence length="388" mass="42613">MSLHKILAINPGSTSTKIAVFEGETRLFSKNVTHDAGRLKEFREISDQFVFRKEAILKELAEAGMTLDTMDAFVGRGGGTASVEGGVYTINEAMLKDTRSGKYVKHPACLGSQLAKEFADHYNRPSYVVNPPDTDEFQDLARVTGLKGVYRESKIHALNQKEIGIRYARAKGKRYEEMNLIICHIGGGVSVTAHRKGRMVDSNDIAHGDGPMAPTRCGQLPVKNVIDLCCSGQYTEQEIREKVTKSGGLVDHLGTADAREVRKMADEGNSYAKLIYDAMIYQIGKAAGAMAAVLYGKADGIILTGGISYDDYVVDSLKEMLSFIAPVEVMAGEYEMEALAAGAIRVLDGQEEAKEYTGKPVWSGFSFLEEFQEEMKAYECGEDRRKIV</sequence>
<dbReference type="GO" id="GO:0008776">
    <property type="term" value="F:acetate kinase activity"/>
    <property type="evidence" value="ECO:0007669"/>
    <property type="project" value="TreeGrafter"/>
</dbReference>
<dbReference type="GO" id="GO:0005737">
    <property type="term" value="C:cytoplasm"/>
    <property type="evidence" value="ECO:0007669"/>
    <property type="project" value="UniProtKB-SubCell"/>
</dbReference>
<keyword evidence="6 9" id="KW-0418">Kinase</keyword>
<dbReference type="NCBIfam" id="TIGR02707">
    <property type="entry name" value="butyr_kinase"/>
    <property type="match status" value="1"/>
</dbReference>
<comment type="similarity">
    <text evidence="2 9 10">Belongs to the acetokinase family.</text>
</comment>
<dbReference type="EC" id="2.7.2.7" evidence="9"/>
<name>A0A3E3DCW3_9FIRM</name>
<keyword evidence="3 9" id="KW-0963">Cytoplasm</keyword>
<comment type="caution">
    <text evidence="11">The sequence shown here is derived from an EMBL/GenBank/DDBJ whole genome shotgun (WGS) entry which is preliminary data.</text>
</comment>
<dbReference type="GO" id="GO:0005524">
    <property type="term" value="F:ATP binding"/>
    <property type="evidence" value="ECO:0007669"/>
    <property type="project" value="UniProtKB-KW"/>
</dbReference>
<dbReference type="PROSITE" id="PS01076">
    <property type="entry name" value="ACETATE_KINASE_2"/>
    <property type="match status" value="1"/>
</dbReference>
<evidence type="ECO:0000313" key="12">
    <source>
        <dbReference type="Proteomes" id="UP000261023"/>
    </source>
</evidence>
<keyword evidence="4 9" id="KW-0808">Transferase</keyword>
<dbReference type="OrthoDB" id="9771859at2"/>
<evidence type="ECO:0000256" key="2">
    <source>
        <dbReference type="ARBA" id="ARBA00008748"/>
    </source>
</evidence>
<evidence type="ECO:0000256" key="1">
    <source>
        <dbReference type="ARBA" id="ARBA00004496"/>
    </source>
</evidence>
<dbReference type="Proteomes" id="UP000261023">
    <property type="component" value="Unassembled WGS sequence"/>
</dbReference>
<dbReference type="NCBIfam" id="NF002834">
    <property type="entry name" value="PRK03011.1-5"/>
    <property type="match status" value="1"/>
</dbReference>
<dbReference type="PROSITE" id="PS01075">
    <property type="entry name" value="ACETATE_KINASE_1"/>
    <property type="match status" value="1"/>
</dbReference>
<evidence type="ECO:0000256" key="7">
    <source>
        <dbReference type="ARBA" id="ARBA00022840"/>
    </source>
</evidence>
<evidence type="ECO:0000256" key="4">
    <source>
        <dbReference type="ARBA" id="ARBA00022679"/>
    </source>
</evidence>
<gene>
    <name evidence="9 11" type="primary">buk</name>
    <name evidence="11" type="ORF">DWX31_30175</name>
</gene>
<proteinExistence type="inferred from homology"/>
<dbReference type="InterPro" id="IPR043129">
    <property type="entry name" value="ATPase_NBD"/>
</dbReference>
<accession>A0A3E3DCW3</accession>